<accession>A0A0A8Z4P4</accession>
<dbReference type="EMBL" id="GBRH01263531">
    <property type="protein sequence ID" value="JAD34364.1"/>
    <property type="molecule type" value="Transcribed_RNA"/>
</dbReference>
<evidence type="ECO:0000313" key="1">
    <source>
        <dbReference type="EMBL" id="JAD34364.1"/>
    </source>
</evidence>
<name>A0A0A8Z4P4_ARUDO</name>
<dbReference type="AlphaFoldDB" id="A0A0A8Z4P4"/>
<reference evidence="1" key="2">
    <citation type="journal article" date="2015" name="Data Brief">
        <title>Shoot transcriptome of the giant reed, Arundo donax.</title>
        <authorList>
            <person name="Barrero R.A."/>
            <person name="Guerrero F.D."/>
            <person name="Moolhuijzen P."/>
            <person name="Goolsby J.A."/>
            <person name="Tidwell J."/>
            <person name="Bellgard S.E."/>
            <person name="Bellgard M.I."/>
        </authorList>
    </citation>
    <scope>NUCLEOTIDE SEQUENCE</scope>
    <source>
        <tissue evidence="1">Shoot tissue taken approximately 20 cm above the soil surface</tissue>
    </source>
</reference>
<organism evidence="1">
    <name type="scientific">Arundo donax</name>
    <name type="common">Giant reed</name>
    <name type="synonym">Donax arundinaceus</name>
    <dbReference type="NCBI Taxonomy" id="35708"/>
    <lineage>
        <taxon>Eukaryota</taxon>
        <taxon>Viridiplantae</taxon>
        <taxon>Streptophyta</taxon>
        <taxon>Embryophyta</taxon>
        <taxon>Tracheophyta</taxon>
        <taxon>Spermatophyta</taxon>
        <taxon>Magnoliopsida</taxon>
        <taxon>Liliopsida</taxon>
        <taxon>Poales</taxon>
        <taxon>Poaceae</taxon>
        <taxon>PACMAD clade</taxon>
        <taxon>Arundinoideae</taxon>
        <taxon>Arundineae</taxon>
        <taxon>Arundo</taxon>
    </lineage>
</organism>
<protein>
    <submittedName>
        <fullName evidence="1">Uncharacterized protein</fullName>
    </submittedName>
</protein>
<proteinExistence type="predicted"/>
<reference evidence="1" key="1">
    <citation type="submission" date="2014-09" db="EMBL/GenBank/DDBJ databases">
        <authorList>
            <person name="Magalhaes I.L.F."/>
            <person name="Oliveira U."/>
            <person name="Santos F.R."/>
            <person name="Vidigal T.H.D.A."/>
            <person name="Brescovit A.D."/>
            <person name="Santos A.J."/>
        </authorList>
    </citation>
    <scope>NUCLEOTIDE SEQUENCE</scope>
    <source>
        <tissue evidence="1">Shoot tissue taken approximately 20 cm above the soil surface</tissue>
    </source>
</reference>
<sequence length="40" mass="4479">MFLHSHITPFSLVLVALTCYLCFLSLHVISSATIEVDDEL</sequence>